<dbReference type="InterPro" id="IPR007867">
    <property type="entry name" value="GMC_OxRtase_C"/>
</dbReference>
<comment type="similarity">
    <text evidence="2">Belongs to the GMC oxidoreductase family.</text>
</comment>
<gene>
    <name evidence="8" type="ORF">DX908_12615</name>
</gene>
<evidence type="ECO:0000313" key="9">
    <source>
        <dbReference type="Proteomes" id="UP000264589"/>
    </source>
</evidence>
<evidence type="ECO:0000256" key="3">
    <source>
        <dbReference type="ARBA" id="ARBA00022630"/>
    </source>
</evidence>
<comment type="cofactor">
    <cofactor evidence="1">
        <name>FAD</name>
        <dbReference type="ChEBI" id="CHEBI:57692"/>
    </cofactor>
</comment>
<keyword evidence="3" id="KW-0285">Flavoprotein</keyword>
<dbReference type="InParanoid" id="A0A371RLW3"/>
<dbReference type="PANTHER" id="PTHR42784:SF1">
    <property type="entry name" value="PYRANOSE 2-OXIDASE"/>
    <property type="match status" value="1"/>
</dbReference>
<dbReference type="InterPro" id="IPR036188">
    <property type="entry name" value="FAD/NAD-bd_sf"/>
</dbReference>
<reference evidence="8 9" key="1">
    <citation type="submission" date="2018-08" db="EMBL/GenBank/DDBJ databases">
        <title>Parvularcula sp. SM1705, isolated from surface water of the South Sea China.</title>
        <authorList>
            <person name="Sun L."/>
        </authorList>
    </citation>
    <scope>NUCLEOTIDE SEQUENCE [LARGE SCALE GENOMIC DNA]</scope>
    <source>
        <strain evidence="8 9">SM1705</strain>
    </source>
</reference>
<accession>A0A371RLW3</accession>
<dbReference type="SUPFAM" id="SSF51905">
    <property type="entry name" value="FAD/NAD(P)-binding domain"/>
    <property type="match status" value="1"/>
</dbReference>
<dbReference type="Pfam" id="PF05199">
    <property type="entry name" value="GMC_oxred_C"/>
    <property type="match status" value="1"/>
</dbReference>
<protein>
    <submittedName>
        <fullName evidence="8">GMC family oxidoreductase</fullName>
    </submittedName>
</protein>
<dbReference type="Proteomes" id="UP000264589">
    <property type="component" value="Unassembled WGS sequence"/>
</dbReference>
<proteinExistence type="inferred from homology"/>
<dbReference type="InterPro" id="IPR051473">
    <property type="entry name" value="P2Ox-like"/>
</dbReference>
<evidence type="ECO:0000256" key="1">
    <source>
        <dbReference type="ARBA" id="ARBA00001974"/>
    </source>
</evidence>
<organism evidence="8 9">
    <name type="scientific">Parvularcula marina</name>
    <dbReference type="NCBI Taxonomy" id="2292771"/>
    <lineage>
        <taxon>Bacteria</taxon>
        <taxon>Pseudomonadati</taxon>
        <taxon>Pseudomonadota</taxon>
        <taxon>Alphaproteobacteria</taxon>
        <taxon>Parvularculales</taxon>
        <taxon>Parvularculaceae</taxon>
        <taxon>Parvularcula</taxon>
    </lineage>
</organism>
<name>A0A371RLW3_9PROT</name>
<dbReference type="EMBL" id="QUQO01000001">
    <property type="protein sequence ID" value="RFB06469.1"/>
    <property type="molecule type" value="Genomic_DNA"/>
</dbReference>
<dbReference type="AlphaFoldDB" id="A0A371RLW3"/>
<evidence type="ECO:0000259" key="6">
    <source>
        <dbReference type="Pfam" id="PF00732"/>
    </source>
</evidence>
<feature type="domain" description="Glucose-methanol-choline oxidoreductase N-terminal" evidence="6">
    <location>
        <begin position="80"/>
        <end position="318"/>
    </location>
</feature>
<dbReference type="InterPro" id="IPR000172">
    <property type="entry name" value="GMC_OxRdtase_N"/>
</dbReference>
<dbReference type="OrthoDB" id="9798604at2"/>
<dbReference type="Pfam" id="PF00732">
    <property type="entry name" value="GMC_oxred_N"/>
    <property type="match status" value="1"/>
</dbReference>
<evidence type="ECO:0000256" key="5">
    <source>
        <dbReference type="ARBA" id="ARBA00023002"/>
    </source>
</evidence>
<keyword evidence="9" id="KW-1185">Reference proteome</keyword>
<evidence type="ECO:0000256" key="4">
    <source>
        <dbReference type="ARBA" id="ARBA00022827"/>
    </source>
</evidence>
<dbReference type="SUPFAM" id="SSF54373">
    <property type="entry name" value="FAD-linked reductases, C-terminal domain"/>
    <property type="match status" value="1"/>
</dbReference>
<keyword evidence="4" id="KW-0274">FAD</keyword>
<comment type="caution">
    <text evidence="8">The sequence shown here is derived from an EMBL/GenBank/DDBJ whole genome shotgun (WGS) entry which is preliminary data.</text>
</comment>
<feature type="domain" description="Glucose-methanol-choline oxidoreductase C-terminal" evidence="7">
    <location>
        <begin position="408"/>
        <end position="528"/>
    </location>
</feature>
<keyword evidence="5" id="KW-0560">Oxidoreductase</keyword>
<sequence>MSGGWAAKELTERGLKTLVIERGRHIEHGADYTDFDAPWELPYLNRIPEDEQSLYPFASQATKHFRMKAGDHPYSVPEDRPFRWFRGYHLGGRSLMWARQSYRMSDIDFEANKKDGYGVDWPIRYQDIAPWYDHVERFAGISGQAEGLEQLPDGVFQPAMELNCLEEEMKKRLEVAYPTRKLTIGRCAHITEATEEQLDLGRGNCQYRSYCSRGCSFGSYFSSLSATLPAARLTENLTIVTDAIGHSVIYDPETNRATGVRIIDSNTKEGRIYTGRVVFLCASAIGSAQIMLNSMSDAFPTGIANSSDMVGRNLMDHVSGMGAGGSFDGFEDMYYSGRRPNGFYIPRYRNVTEDAPDFVRGYGFQGGCQRGSWERGRGMAGIGADFKHALRTPSGWSVWLSGFGEMLPNPDNRVTLHPTKTDQWGMAQVHIDCTLGENDKKLARQANLDAVAMLEAAGFKNVSARGEEPFAPGSAIHEMGTVRMGHDPKTSVLNKYNQAHDVPNLFVTDGACMTSTACQNPSLTYMAMSARAAHHAAEFLKAGTI</sequence>
<dbReference type="GO" id="GO:0050660">
    <property type="term" value="F:flavin adenine dinucleotide binding"/>
    <property type="evidence" value="ECO:0007669"/>
    <property type="project" value="InterPro"/>
</dbReference>
<dbReference type="GO" id="GO:0016614">
    <property type="term" value="F:oxidoreductase activity, acting on CH-OH group of donors"/>
    <property type="evidence" value="ECO:0007669"/>
    <property type="project" value="InterPro"/>
</dbReference>
<dbReference type="Gene3D" id="3.50.50.60">
    <property type="entry name" value="FAD/NAD(P)-binding domain"/>
    <property type="match status" value="2"/>
</dbReference>
<evidence type="ECO:0000259" key="7">
    <source>
        <dbReference type="Pfam" id="PF05199"/>
    </source>
</evidence>
<dbReference type="PANTHER" id="PTHR42784">
    <property type="entry name" value="PYRANOSE 2-OXIDASE"/>
    <property type="match status" value="1"/>
</dbReference>
<evidence type="ECO:0000256" key="2">
    <source>
        <dbReference type="ARBA" id="ARBA00010790"/>
    </source>
</evidence>
<evidence type="ECO:0000313" key="8">
    <source>
        <dbReference type="EMBL" id="RFB06469.1"/>
    </source>
</evidence>